<dbReference type="EMBL" id="REGN01003562">
    <property type="protein sequence ID" value="RNA21928.1"/>
    <property type="molecule type" value="Genomic_DNA"/>
</dbReference>
<reference evidence="2 3" key="1">
    <citation type="journal article" date="2018" name="Sci. Rep.">
        <title>Genomic signatures of local adaptation to the degree of environmental predictability in rotifers.</title>
        <authorList>
            <person name="Franch-Gras L."/>
            <person name="Hahn C."/>
            <person name="Garcia-Roger E.M."/>
            <person name="Carmona M.J."/>
            <person name="Serra M."/>
            <person name="Gomez A."/>
        </authorList>
    </citation>
    <scope>NUCLEOTIDE SEQUENCE [LARGE SCALE GENOMIC DNA]</scope>
    <source>
        <strain evidence="2">HYR1</strain>
    </source>
</reference>
<sequence length="68" mass="8029">MDSREKENQTKNNDNEYSDFIQSQPIEQGSCLNHGNQLLSNKEKKHENQLLYFSGKHDIYTTKLKKKN</sequence>
<proteinExistence type="predicted"/>
<evidence type="ECO:0000313" key="3">
    <source>
        <dbReference type="Proteomes" id="UP000276133"/>
    </source>
</evidence>
<feature type="compositionally biased region" description="Polar residues" evidence="1">
    <location>
        <begin position="20"/>
        <end position="34"/>
    </location>
</feature>
<dbReference type="AlphaFoldDB" id="A0A3M7RFA1"/>
<dbReference type="Proteomes" id="UP000276133">
    <property type="component" value="Unassembled WGS sequence"/>
</dbReference>
<name>A0A3M7RFA1_BRAPC</name>
<organism evidence="2 3">
    <name type="scientific">Brachionus plicatilis</name>
    <name type="common">Marine rotifer</name>
    <name type="synonym">Brachionus muelleri</name>
    <dbReference type="NCBI Taxonomy" id="10195"/>
    <lineage>
        <taxon>Eukaryota</taxon>
        <taxon>Metazoa</taxon>
        <taxon>Spiralia</taxon>
        <taxon>Gnathifera</taxon>
        <taxon>Rotifera</taxon>
        <taxon>Eurotatoria</taxon>
        <taxon>Monogononta</taxon>
        <taxon>Pseudotrocha</taxon>
        <taxon>Ploima</taxon>
        <taxon>Brachionidae</taxon>
        <taxon>Brachionus</taxon>
    </lineage>
</organism>
<protein>
    <submittedName>
        <fullName evidence="2">Uncharacterized protein</fullName>
    </submittedName>
</protein>
<evidence type="ECO:0000256" key="1">
    <source>
        <dbReference type="SAM" id="MobiDB-lite"/>
    </source>
</evidence>
<evidence type="ECO:0000313" key="2">
    <source>
        <dbReference type="EMBL" id="RNA21928.1"/>
    </source>
</evidence>
<feature type="region of interest" description="Disordered" evidence="1">
    <location>
        <begin position="1"/>
        <end position="34"/>
    </location>
</feature>
<keyword evidence="3" id="KW-1185">Reference proteome</keyword>
<gene>
    <name evidence="2" type="ORF">BpHYR1_017574</name>
</gene>
<accession>A0A3M7RFA1</accession>
<comment type="caution">
    <text evidence="2">The sequence shown here is derived from an EMBL/GenBank/DDBJ whole genome shotgun (WGS) entry which is preliminary data.</text>
</comment>